<keyword evidence="3" id="KW-1185">Reference proteome</keyword>
<dbReference type="NCBIfam" id="TIGR02292">
    <property type="entry name" value="ygfB_yecA"/>
    <property type="match status" value="1"/>
</dbReference>
<gene>
    <name evidence="2" type="ordered locus">Mlg_2541</name>
</gene>
<dbReference type="InterPro" id="IPR011978">
    <property type="entry name" value="YgfB-like"/>
</dbReference>
<dbReference type="GO" id="GO:0005829">
    <property type="term" value="C:cytosol"/>
    <property type="evidence" value="ECO:0007669"/>
    <property type="project" value="TreeGrafter"/>
</dbReference>
<dbReference type="PANTHER" id="PTHR37528:SF1">
    <property type="entry name" value="UPF0149 PROTEIN YGFB"/>
    <property type="match status" value="1"/>
</dbReference>
<reference evidence="3" key="1">
    <citation type="submission" date="2006-08" db="EMBL/GenBank/DDBJ databases">
        <title>Complete sequence of Alkalilimnicola ehrilichei MLHE-1.</title>
        <authorList>
            <person name="Copeland A."/>
            <person name="Lucas S."/>
            <person name="Lapidus A."/>
            <person name="Barry K."/>
            <person name="Detter J.C."/>
            <person name="Glavina del Rio T."/>
            <person name="Hammon N."/>
            <person name="Israni S."/>
            <person name="Dalin E."/>
            <person name="Tice H."/>
            <person name="Pitluck S."/>
            <person name="Sims D."/>
            <person name="Brettin T."/>
            <person name="Bruce D."/>
            <person name="Han C."/>
            <person name="Tapia R."/>
            <person name="Gilna P."/>
            <person name="Schmutz J."/>
            <person name="Larimer F."/>
            <person name="Land M."/>
            <person name="Hauser L."/>
            <person name="Kyrpides N."/>
            <person name="Mikhailova N."/>
            <person name="Oremland R.S."/>
            <person name="Hoeft S.E."/>
            <person name="Switzer-Blum J."/>
            <person name="Kulp T."/>
            <person name="King G."/>
            <person name="Tabita R."/>
            <person name="Witte B."/>
            <person name="Santini J.M."/>
            <person name="Basu P."/>
            <person name="Hollibaugh J.T."/>
            <person name="Xie G."/>
            <person name="Stolz J.F."/>
            <person name="Richardson P."/>
        </authorList>
    </citation>
    <scope>NUCLEOTIDE SEQUENCE [LARGE SCALE GENOMIC DNA]</scope>
    <source>
        <strain evidence="3">ATCC BAA-1101 / DSM 17681 / MLHE-1</strain>
    </source>
</reference>
<dbReference type="EMBL" id="CP000453">
    <property type="protein sequence ID" value="ABI57881.1"/>
    <property type="molecule type" value="Genomic_DNA"/>
</dbReference>
<dbReference type="InterPro" id="IPR036255">
    <property type="entry name" value="YgfB-like_sf"/>
</dbReference>
<dbReference type="eggNOG" id="COG3079">
    <property type="taxonomic scope" value="Bacteria"/>
</dbReference>
<dbReference type="Pfam" id="PF03695">
    <property type="entry name" value="UPF0149"/>
    <property type="match status" value="1"/>
</dbReference>
<comment type="similarity">
    <text evidence="1">Belongs to the UPF0149 family.</text>
</comment>
<dbReference type="PANTHER" id="PTHR37528">
    <property type="entry name" value="UPF0149 PROTEIN YGFB"/>
    <property type="match status" value="1"/>
</dbReference>
<dbReference type="SUPFAM" id="SSF101327">
    <property type="entry name" value="YgfB-like"/>
    <property type="match status" value="1"/>
</dbReference>
<organism evidence="2 3">
    <name type="scientific">Alkalilimnicola ehrlichii (strain ATCC BAA-1101 / DSM 17681 / MLHE-1)</name>
    <dbReference type="NCBI Taxonomy" id="187272"/>
    <lineage>
        <taxon>Bacteria</taxon>
        <taxon>Pseudomonadati</taxon>
        <taxon>Pseudomonadota</taxon>
        <taxon>Gammaproteobacteria</taxon>
        <taxon>Chromatiales</taxon>
        <taxon>Ectothiorhodospiraceae</taxon>
        <taxon>Alkalilimnicola</taxon>
    </lineage>
</organism>
<name>Q0A5K6_ALKEH</name>
<sequence length="191" mass="20468">MRLEAAYDDLQEALAAINASSHPAEAHGVLCGMSALPDGADKARWIAQVLSGTQPSGDAAKRVLALLAGLYDQVQSQLDDKDLAFDLLLPPDEEALEVRADALSQWCQGFLYGLGVAGLPELSELPTDVREVLTDLGEIARVELDPESTEDNESAYAELVEYVRVAALLVRDNLHPLKPDAGPAPDKSTLH</sequence>
<evidence type="ECO:0000313" key="3">
    <source>
        <dbReference type="Proteomes" id="UP000001962"/>
    </source>
</evidence>
<dbReference type="KEGG" id="aeh:Mlg_2541"/>
<dbReference type="RefSeq" id="WP_011630274.1">
    <property type="nucleotide sequence ID" value="NC_008340.1"/>
</dbReference>
<dbReference type="Gene3D" id="1.20.120.740">
    <property type="entry name" value="YgfB uncharacterised protein family UPF0149, PF03695"/>
    <property type="match status" value="1"/>
</dbReference>
<dbReference type="Proteomes" id="UP000001962">
    <property type="component" value="Chromosome"/>
</dbReference>
<dbReference type="OrthoDB" id="9783391at2"/>
<dbReference type="HOGENOM" id="CLU_085336_0_0_6"/>
<proteinExistence type="inferred from homology"/>
<evidence type="ECO:0000256" key="1">
    <source>
        <dbReference type="ARBA" id="ARBA00038308"/>
    </source>
</evidence>
<dbReference type="AlphaFoldDB" id="Q0A5K6"/>
<protein>
    <submittedName>
        <fullName evidence="2">YecA family protein</fullName>
    </submittedName>
</protein>
<accession>Q0A5K6</accession>
<evidence type="ECO:0000313" key="2">
    <source>
        <dbReference type="EMBL" id="ABI57881.1"/>
    </source>
</evidence>